<protein>
    <recommendedName>
        <fullName evidence="1">Dienelactone hydrolase domain-containing protein</fullName>
    </recommendedName>
</protein>
<dbReference type="EMBL" id="CAJNOE010000213">
    <property type="protein sequence ID" value="CAF1054118.1"/>
    <property type="molecule type" value="Genomic_DNA"/>
</dbReference>
<dbReference type="InterPro" id="IPR029058">
    <property type="entry name" value="AB_hydrolase_fold"/>
</dbReference>
<organism evidence="2 4">
    <name type="scientific">Adineta steineri</name>
    <dbReference type="NCBI Taxonomy" id="433720"/>
    <lineage>
        <taxon>Eukaryota</taxon>
        <taxon>Metazoa</taxon>
        <taxon>Spiralia</taxon>
        <taxon>Gnathifera</taxon>
        <taxon>Rotifera</taxon>
        <taxon>Eurotatoria</taxon>
        <taxon>Bdelloidea</taxon>
        <taxon>Adinetida</taxon>
        <taxon>Adinetidae</taxon>
        <taxon>Adineta</taxon>
    </lineage>
</organism>
<dbReference type="EMBL" id="CAJOBB010003357">
    <property type="protein sequence ID" value="CAF4036161.1"/>
    <property type="molecule type" value="Genomic_DNA"/>
</dbReference>
<evidence type="ECO:0000313" key="2">
    <source>
        <dbReference type="EMBL" id="CAF1054118.1"/>
    </source>
</evidence>
<dbReference type="SUPFAM" id="SSF53474">
    <property type="entry name" value="alpha/beta-Hydrolases"/>
    <property type="match status" value="1"/>
</dbReference>
<proteinExistence type="predicted"/>
<comment type="caution">
    <text evidence="2">The sequence shown here is derived from an EMBL/GenBank/DDBJ whole genome shotgun (WGS) entry which is preliminary data.</text>
</comment>
<evidence type="ECO:0000313" key="3">
    <source>
        <dbReference type="EMBL" id="CAF4036161.1"/>
    </source>
</evidence>
<dbReference type="Proteomes" id="UP000663868">
    <property type="component" value="Unassembled WGS sequence"/>
</dbReference>
<evidence type="ECO:0000313" key="4">
    <source>
        <dbReference type="Proteomes" id="UP000663860"/>
    </source>
</evidence>
<dbReference type="PANTHER" id="PTHR17630">
    <property type="entry name" value="DIENELACTONE HYDROLASE"/>
    <property type="match status" value="1"/>
</dbReference>
<name>A0A814KLN9_9BILA</name>
<reference evidence="2" key="1">
    <citation type="submission" date="2021-02" db="EMBL/GenBank/DDBJ databases">
        <authorList>
            <person name="Nowell W R."/>
        </authorList>
    </citation>
    <scope>NUCLEOTIDE SEQUENCE</scope>
</reference>
<accession>A0A814KLN9</accession>
<dbReference type="InterPro" id="IPR002925">
    <property type="entry name" value="Dienelactn_hydro"/>
</dbReference>
<feature type="domain" description="Dienelactone hydrolase" evidence="1">
    <location>
        <begin position="35"/>
        <end position="273"/>
    </location>
</feature>
<dbReference type="GO" id="GO:0016787">
    <property type="term" value="F:hydrolase activity"/>
    <property type="evidence" value="ECO:0007669"/>
    <property type="project" value="InterPro"/>
</dbReference>
<dbReference type="Pfam" id="PF01738">
    <property type="entry name" value="DLH"/>
    <property type="match status" value="1"/>
</dbReference>
<dbReference type="PANTHER" id="PTHR17630:SF44">
    <property type="entry name" value="PROTEIN AIM2"/>
    <property type="match status" value="1"/>
</dbReference>
<dbReference type="Gene3D" id="3.40.50.1820">
    <property type="entry name" value="alpha/beta hydrolase"/>
    <property type="match status" value="1"/>
</dbReference>
<sequence length="274" mass="29703">MASETNEGKLQACCLVEYRPLPGTPSGELVKIGGIDTYHISGKDQASKGKVIVLFTDVFGLTKNPRITADEIAEKSGFDVYVPDLFNGEPLPSSLLSYMPDEAGKKLSFGNKLAMGGKMLTTAGPWLIRHRQAVTLPIVETFLKTLRTEKGATRIEAVGYCFGGLYAVLAGSEQYHLADAVVGCHASLATKANYEQVNVPIAMACAQEDEHFSDAFRSEVEQIFARKPQMPSKFIVTDGTAHGFASRPNPDNSVVMKAYTQANDLIAEWAKAHL</sequence>
<gene>
    <name evidence="2" type="ORF">IZO911_LOCUS20500</name>
    <name evidence="3" type="ORF">KXQ929_LOCUS30606</name>
</gene>
<evidence type="ECO:0000259" key="1">
    <source>
        <dbReference type="Pfam" id="PF01738"/>
    </source>
</evidence>
<dbReference type="Proteomes" id="UP000663860">
    <property type="component" value="Unassembled WGS sequence"/>
</dbReference>
<dbReference type="AlphaFoldDB" id="A0A814KLN9"/>